<feature type="chain" id="PRO_5020663603" description="SXP/RAL-2 family protein Ani s 5-like cation-binding domain-containing protein" evidence="1">
    <location>
        <begin position="21"/>
        <end position="162"/>
    </location>
</feature>
<evidence type="ECO:0000313" key="3">
    <source>
        <dbReference type="Proteomes" id="UP000298663"/>
    </source>
</evidence>
<accession>A0A4U5LPR8</accession>
<evidence type="ECO:0008006" key="4">
    <source>
        <dbReference type="Google" id="ProtNLM"/>
    </source>
</evidence>
<reference evidence="2 3" key="1">
    <citation type="journal article" date="2015" name="Genome Biol.">
        <title>Comparative genomics of Steinernema reveals deeply conserved gene regulatory networks.</title>
        <authorList>
            <person name="Dillman A.R."/>
            <person name="Macchietto M."/>
            <person name="Porter C.F."/>
            <person name="Rogers A."/>
            <person name="Williams B."/>
            <person name="Antoshechkin I."/>
            <person name="Lee M.M."/>
            <person name="Goodwin Z."/>
            <person name="Lu X."/>
            <person name="Lewis E.E."/>
            <person name="Goodrich-Blair H."/>
            <person name="Stock S.P."/>
            <person name="Adams B.J."/>
            <person name="Sternberg P.W."/>
            <person name="Mortazavi A."/>
        </authorList>
    </citation>
    <scope>NUCLEOTIDE SEQUENCE [LARGE SCALE GENOMIC DNA]</scope>
    <source>
        <strain evidence="2 3">ALL</strain>
    </source>
</reference>
<keyword evidence="1" id="KW-0732">Signal</keyword>
<gene>
    <name evidence="2" type="ORF">L596_030571</name>
</gene>
<protein>
    <recommendedName>
        <fullName evidence="4">SXP/RAL-2 family protein Ani s 5-like cation-binding domain-containing protein</fullName>
    </recommendedName>
</protein>
<comment type="caution">
    <text evidence="2">The sequence shown here is derived from an EMBL/GenBank/DDBJ whole genome shotgun (WGS) entry which is preliminary data.</text>
</comment>
<dbReference type="EMBL" id="AZBU02000014">
    <property type="protein sequence ID" value="TKR57931.1"/>
    <property type="molecule type" value="Genomic_DNA"/>
</dbReference>
<keyword evidence="3" id="KW-1185">Reference proteome</keyword>
<name>A0A4U5LPR8_STECR</name>
<proteinExistence type="predicted"/>
<feature type="signal peptide" evidence="1">
    <location>
        <begin position="1"/>
        <end position="20"/>
    </location>
</feature>
<dbReference type="Proteomes" id="UP000298663">
    <property type="component" value="Unassembled WGS sequence"/>
</dbReference>
<reference evidence="2 3" key="2">
    <citation type="journal article" date="2019" name="G3 (Bethesda)">
        <title>Hybrid Assembly of the Genome of the Entomopathogenic Nematode Steinernema carpocapsae Identifies the X-Chromosome.</title>
        <authorList>
            <person name="Serra L."/>
            <person name="Macchietto M."/>
            <person name="Macias-Munoz A."/>
            <person name="McGill C.J."/>
            <person name="Rodriguez I.M."/>
            <person name="Rodriguez B."/>
            <person name="Murad R."/>
            <person name="Mortazavi A."/>
        </authorList>
    </citation>
    <scope>NUCLEOTIDE SEQUENCE [LARGE SCALE GENOMIC DNA]</scope>
    <source>
        <strain evidence="2 3">ALL</strain>
    </source>
</reference>
<organism evidence="2 3">
    <name type="scientific">Steinernema carpocapsae</name>
    <name type="common">Entomopathogenic nematode</name>
    <dbReference type="NCBI Taxonomy" id="34508"/>
    <lineage>
        <taxon>Eukaryota</taxon>
        <taxon>Metazoa</taxon>
        <taxon>Ecdysozoa</taxon>
        <taxon>Nematoda</taxon>
        <taxon>Chromadorea</taxon>
        <taxon>Rhabditida</taxon>
        <taxon>Tylenchina</taxon>
        <taxon>Panagrolaimomorpha</taxon>
        <taxon>Strongyloidoidea</taxon>
        <taxon>Steinernematidae</taxon>
        <taxon>Steinernema</taxon>
    </lineage>
</organism>
<evidence type="ECO:0000313" key="2">
    <source>
        <dbReference type="EMBL" id="TKR57931.1"/>
    </source>
</evidence>
<evidence type="ECO:0000256" key="1">
    <source>
        <dbReference type="SAM" id="SignalP"/>
    </source>
</evidence>
<dbReference type="AlphaFoldDB" id="A0A4U5LPR8"/>
<sequence length="162" mass="17415">MRLSCVVILCFLTKLSRQDAASDLATNIYNMATNFFTLDELVQLEKAIGGQISASQTVSEVFESQLLDFEAYFKLVLDFMATVTNTITGDTFLKAMNLYGELSDAAGNDLGPIIDAISSAGETFLTPALDQVKPACDTSVDVAIEAATPLATEDFIKHQASV</sequence>